<dbReference type="AlphaFoldDB" id="A0A5J4ZVV2"/>
<protein>
    <submittedName>
        <fullName evidence="2">Uncharacterized protein</fullName>
    </submittedName>
</protein>
<feature type="region of interest" description="Disordered" evidence="1">
    <location>
        <begin position="129"/>
        <end position="155"/>
    </location>
</feature>
<name>A0A5J4ZVV2_9ASTE</name>
<accession>A0A5J4ZVV2</accession>
<organism evidence="2 3">
    <name type="scientific">Nyssa sinensis</name>
    <dbReference type="NCBI Taxonomy" id="561372"/>
    <lineage>
        <taxon>Eukaryota</taxon>
        <taxon>Viridiplantae</taxon>
        <taxon>Streptophyta</taxon>
        <taxon>Embryophyta</taxon>
        <taxon>Tracheophyta</taxon>
        <taxon>Spermatophyta</taxon>
        <taxon>Magnoliopsida</taxon>
        <taxon>eudicotyledons</taxon>
        <taxon>Gunneridae</taxon>
        <taxon>Pentapetalae</taxon>
        <taxon>asterids</taxon>
        <taxon>Cornales</taxon>
        <taxon>Nyssaceae</taxon>
        <taxon>Nyssa</taxon>
    </lineage>
</organism>
<dbReference type="EMBL" id="CM018048">
    <property type="protein sequence ID" value="KAA8522169.1"/>
    <property type="molecule type" value="Genomic_DNA"/>
</dbReference>
<dbReference type="Proteomes" id="UP000325577">
    <property type="component" value="Linkage Group LG5"/>
</dbReference>
<proteinExistence type="predicted"/>
<sequence length="261" mass="28020">MVDLGKDSDNLGFSGVKLMHGIDSGDDVSGAGYSCSFDGDRVNDVSEKELKKCRMRQGELNEGCSFESQLKKLKVTEKNSGLESPNVCLGTETNRKENAGTEVLQSEFEGIGEGLGLGKDTMNVGSPLKETEEDGGLGKADKVSKNGDGQGSVRKNIEDPEKFRYVASGDVNCHGGKNKGVGGRRELPSTISGQAKNVGGESGQDTPSAKHQLLKDLLDALKMVAAELDDGSEDVDFLETAKRRGMTFPRPRWWPPEGFDD</sequence>
<dbReference type="PANTHER" id="PTHR38221:SF1">
    <property type="entry name" value="OVULE PROTEIN"/>
    <property type="match status" value="1"/>
</dbReference>
<evidence type="ECO:0000313" key="3">
    <source>
        <dbReference type="Proteomes" id="UP000325577"/>
    </source>
</evidence>
<dbReference type="PANTHER" id="PTHR38221">
    <property type="entry name" value="BNAA04G14260D PROTEIN"/>
    <property type="match status" value="1"/>
</dbReference>
<evidence type="ECO:0000313" key="2">
    <source>
        <dbReference type="EMBL" id="KAA8522169.1"/>
    </source>
</evidence>
<gene>
    <name evidence="2" type="ORF">F0562_012842</name>
</gene>
<keyword evidence="3" id="KW-1185">Reference proteome</keyword>
<dbReference type="OrthoDB" id="1557914at2759"/>
<reference evidence="2 3" key="1">
    <citation type="submission" date="2019-09" db="EMBL/GenBank/DDBJ databases">
        <title>A chromosome-level genome assembly of the Chinese tupelo Nyssa sinensis.</title>
        <authorList>
            <person name="Yang X."/>
            <person name="Kang M."/>
            <person name="Yang Y."/>
            <person name="Xiong H."/>
            <person name="Wang M."/>
            <person name="Zhang Z."/>
            <person name="Wang Z."/>
            <person name="Wu H."/>
            <person name="Ma T."/>
            <person name="Liu J."/>
            <person name="Xi Z."/>
        </authorList>
    </citation>
    <scope>NUCLEOTIDE SEQUENCE [LARGE SCALE GENOMIC DNA]</scope>
    <source>
        <strain evidence="2">J267</strain>
        <tissue evidence="2">Leaf</tissue>
    </source>
</reference>
<evidence type="ECO:0000256" key="1">
    <source>
        <dbReference type="SAM" id="MobiDB-lite"/>
    </source>
</evidence>
<feature type="region of interest" description="Disordered" evidence="1">
    <location>
        <begin position="168"/>
        <end position="208"/>
    </location>
</feature>